<evidence type="ECO:0000313" key="12">
    <source>
        <dbReference type="Proteomes" id="UP001161247"/>
    </source>
</evidence>
<dbReference type="Gene3D" id="1.10.8.430">
    <property type="entry name" value="Helical domain of apoptotic protease-activating factors"/>
    <property type="match status" value="1"/>
</dbReference>
<dbReference type="CDD" id="cd14798">
    <property type="entry name" value="RX-CC_like"/>
    <property type="match status" value="1"/>
</dbReference>
<evidence type="ECO:0000259" key="8">
    <source>
        <dbReference type="Pfam" id="PF18052"/>
    </source>
</evidence>
<evidence type="ECO:0000256" key="2">
    <source>
        <dbReference type="ARBA" id="ARBA00022614"/>
    </source>
</evidence>
<accession>A0AAV1C2Z7</accession>
<evidence type="ECO:0000256" key="6">
    <source>
        <dbReference type="ARBA" id="ARBA00022840"/>
    </source>
</evidence>
<dbReference type="Gene3D" id="3.80.10.10">
    <property type="entry name" value="Ribonuclease Inhibitor"/>
    <property type="match status" value="1"/>
</dbReference>
<keyword evidence="12" id="KW-1185">Reference proteome</keyword>
<dbReference type="InterPro" id="IPR055414">
    <property type="entry name" value="LRR_R13L4/SHOC2-like"/>
</dbReference>
<evidence type="ECO:0000313" key="11">
    <source>
        <dbReference type="EMBL" id="CAI9090026.1"/>
    </source>
</evidence>
<reference evidence="11" key="1">
    <citation type="submission" date="2023-03" db="EMBL/GenBank/DDBJ databases">
        <authorList>
            <person name="Julca I."/>
        </authorList>
    </citation>
    <scope>NUCLEOTIDE SEQUENCE</scope>
</reference>
<evidence type="ECO:0000256" key="3">
    <source>
        <dbReference type="ARBA" id="ARBA00022737"/>
    </source>
</evidence>
<dbReference type="InterPro" id="IPR041118">
    <property type="entry name" value="Rx_N"/>
</dbReference>
<dbReference type="InterPro" id="IPR002182">
    <property type="entry name" value="NB-ARC"/>
</dbReference>
<dbReference type="AlphaFoldDB" id="A0AAV1C2Z7"/>
<evidence type="ECO:0000259" key="9">
    <source>
        <dbReference type="Pfam" id="PF23559"/>
    </source>
</evidence>
<gene>
    <name evidence="11" type="ORF">OLC1_LOCUS2272</name>
</gene>
<keyword evidence="5" id="KW-0611">Plant defense</keyword>
<dbReference type="GO" id="GO:0051607">
    <property type="term" value="P:defense response to virus"/>
    <property type="evidence" value="ECO:0007669"/>
    <property type="project" value="UniProtKB-ARBA"/>
</dbReference>
<dbReference type="FunFam" id="1.10.10.10:FF:000322">
    <property type="entry name" value="Probable disease resistance protein At1g63360"/>
    <property type="match status" value="1"/>
</dbReference>
<keyword evidence="3" id="KW-0677">Repeat</keyword>
<dbReference type="Pfam" id="PF23559">
    <property type="entry name" value="WHD_DRP"/>
    <property type="match status" value="1"/>
</dbReference>
<dbReference type="PRINTS" id="PR00364">
    <property type="entry name" value="DISEASERSIST"/>
</dbReference>
<feature type="domain" description="Disease resistance N-terminal" evidence="8">
    <location>
        <begin position="5"/>
        <end position="86"/>
    </location>
</feature>
<dbReference type="Pfam" id="PF23598">
    <property type="entry name" value="LRR_14"/>
    <property type="match status" value="1"/>
</dbReference>
<dbReference type="PANTHER" id="PTHR23155">
    <property type="entry name" value="DISEASE RESISTANCE PROTEIN RP"/>
    <property type="match status" value="1"/>
</dbReference>
<evidence type="ECO:0000259" key="10">
    <source>
        <dbReference type="Pfam" id="PF23598"/>
    </source>
</evidence>
<dbReference type="Gene3D" id="1.10.10.10">
    <property type="entry name" value="Winged helix-like DNA-binding domain superfamily/Winged helix DNA-binding domain"/>
    <property type="match status" value="1"/>
</dbReference>
<evidence type="ECO:0000259" key="7">
    <source>
        <dbReference type="Pfam" id="PF00931"/>
    </source>
</evidence>
<dbReference type="GO" id="GO:0043531">
    <property type="term" value="F:ADP binding"/>
    <property type="evidence" value="ECO:0007669"/>
    <property type="project" value="InterPro"/>
</dbReference>
<feature type="domain" description="NB-ARC" evidence="7">
    <location>
        <begin position="184"/>
        <end position="357"/>
    </location>
</feature>
<evidence type="ECO:0000256" key="4">
    <source>
        <dbReference type="ARBA" id="ARBA00022741"/>
    </source>
</evidence>
<dbReference type="PANTHER" id="PTHR23155:SF1232">
    <property type="entry name" value="OS09G0270700 PROTEIN"/>
    <property type="match status" value="1"/>
</dbReference>
<dbReference type="InterPro" id="IPR058922">
    <property type="entry name" value="WHD_DRP"/>
</dbReference>
<dbReference type="GO" id="GO:0098542">
    <property type="term" value="P:defense response to other organism"/>
    <property type="evidence" value="ECO:0007669"/>
    <property type="project" value="TreeGrafter"/>
</dbReference>
<organism evidence="11 12">
    <name type="scientific">Oldenlandia corymbosa var. corymbosa</name>
    <dbReference type="NCBI Taxonomy" id="529605"/>
    <lineage>
        <taxon>Eukaryota</taxon>
        <taxon>Viridiplantae</taxon>
        <taxon>Streptophyta</taxon>
        <taxon>Embryophyta</taxon>
        <taxon>Tracheophyta</taxon>
        <taxon>Spermatophyta</taxon>
        <taxon>Magnoliopsida</taxon>
        <taxon>eudicotyledons</taxon>
        <taxon>Gunneridae</taxon>
        <taxon>Pentapetalae</taxon>
        <taxon>asterids</taxon>
        <taxon>lamiids</taxon>
        <taxon>Gentianales</taxon>
        <taxon>Rubiaceae</taxon>
        <taxon>Rubioideae</taxon>
        <taxon>Spermacoceae</taxon>
        <taxon>Hedyotis-Oldenlandia complex</taxon>
        <taxon>Oldenlandia</taxon>
    </lineage>
</organism>
<dbReference type="EMBL" id="OX459118">
    <property type="protein sequence ID" value="CAI9090026.1"/>
    <property type="molecule type" value="Genomic_DNA"/>
</dbReference>
<dbReference type="Gene3D" id="1.20.5.4130">
    <property type="match status" value="1"/>
</dbReference>
<dbReference type="SUPFAM" id="SSF52058">
    <property type="entry name" value="L domain-like"/>
    <property type="match status" value="1"/>
</dbReference>
<dbReference type="Pfam" id="PF00931">
    <property type="entry name" value="NB-ARC"/>
    <property type="match status" value="1"/>
</dbReference>
<dbReference type="InterPro" id="IPR042197">
    <property type="entry name" value="Apaf_helical"/>
</dbReference>
<sequence>MADGAVNYLLDKLTTILLQNASFLGDAQNEIEKIKLELESMKSFLREAELRREKSESVETWVRQVREVAIQVENILDEIIHYSDSSTNGAGGGKGVLKDFVHEAVNLARRLAATRRIYLKLQGIKAKVVEVSERSKRYAFDARVDDDWGSIRLAINWQPQQHQQLGELSSFVDVDDVVGMDEDQEILSKWLIENDTRRTVVSVVGMGGLGKTTLVTKVFNDQLIKLHFDSSAWISVSQNHEVEDLLRTMLKEFLKTEQAMSPGNLGSMKYRQLMEMLLEYLRCRRYLVVLDDVWSIDLWSRIRGAFPENQNGSRIVFTTRNQNVATSVGPGSRVHRLQPLQERDAWTLFRKRTFWNEHEHNCPAELEPLAKDILRKCEGLPLAIVAIAGLMCSKSRLAIEWKRVHASLNWQLSYNPILGRVKGILMLSFDDLPFYLKYCFLYCCVFPDDCFIKRKKLIRLWIAEGFILERKGMTLEEVAEDHLMELILRSMIQVQQVNDNGRVKTFHIHDVMRELAMTTSEKDNFCGRLDIRESKVARSVQHLSIDSRNGSVQMSKSTACQLRSLFVFGSDMCTSFSLNAVSPDFKFLRTLDLQCIPIEKLPNRLFDLFNLRFLNLRNTKVKDLPNSIGKLKNLQTLDIRSTNVEKLPRSIPNLGNLRHLFLGKSKTDDSRAPELLQALRAPARMGNLQNLQSLACVEAEEGLIKQLGCLTELRRLDMTKVKPCHGPKLCSSIGMLTNLHRLSLAASNQEQELSLEDLISAPPFLQKLELFGRLDRLPHWLASAQTLTHLDLEFSGLQDDFLPALHKLPALVFLQLREAYNGKILKFRRGGFLKLLKLHLIELSQLDCLEVEEGSLSSLKELSIVHCVALKQVPQGLEHISSLQKLRLEEMPELIVSLQTNVSEYREEVQHISTVDLVL</sequence>
<feature type="domain" description="Disease resistance R13L4/SHOC-2-like LRR" evidence="10">
    <location>
        <begin position="561"/>
        <end position="889"/>
    </location>
</feature>
<dbReference type="Gene3D" id="3.40.50.300">
    <property type="entry name" value="P-loop containing nucleotide triphosphate hydrolases"/>
    <property type="match status" value="1"/>
</dbReference>
<dbReference type="FunFam" id="3.40.50.300:FF:001091">
    <property type="entry name" value="Probable disease resistance protein At1g61300"/>
    <property type="match status" value="1"/>
</dbReference>
<feature type="domain" description="Disease resistance protein winged helix" evidence="9">
    <location>
        <begin position="445"/>
        <end position="516"/>
    </location>
</feature>
<evidence type="ECO:0000256" key="5">
    <source>
        <dbReference type="ARBA" id="ARBA00022821"/>
    </source>
</evidence>
<evidence type="ECO:0000256" key="1">
    <source>
        <dbReference type="ARBA" id="ARBA00008894"/>
    </source>
</evidence>
<keyword evidence="2" id="KW-0433">Leucine-rich repeat</keyword>
<proteinExistence type="inferred from homology"/>
<dbReference type="InterPro" id="IPR032675">
    <property type="entry name" value="LRR_dom_sf"/>
</dbReference>
<dbReference type="GO" id="GO:0005524">
    <property type="term" value="F:ATP binding"/>
    <property type="evidence" value="ECO:0007669"/>
    <property type="project" value="UniProtKB-KW"/>
</dbReference>
<dbReference type="InterPro" id="IPR044974">
    <property type="entry name" value="Disease_R_plants"/>
</dbReference>
<dbReference type="Proteomes" id="UP001161247">
    <property type="component" value="Chromosome 1"/>
</dbReference>
<dbReference type="InterPro" id="IPR027417">
    <property type="entry name" value="P-loop_NTPase"/>
</dbReference>
<name>A0AAV1C2Z7_OLDCO</name>
<comment type="similarity">
    <text evidence="1">Belongs to the disease resistance NB-LRR family.</text>
</comment>
<dbReference type="InterPro" id="IPR038005">
    <property type="entry name" value="RX-like_CC"/>
</dbReference>
<dbReference type="InterPro" id="IPR036388">
    <property type="entry name" value="WH-like_DNA-bd_sf"/>
</dbReference>
<keyword evidence="6" id="KW-0067">ATP-binding</keyword>
<dbReference type="Pfam" id="PF18052">
    <property type="entry name" value="Rx_N"/>
    <property type="match status" value="1"/>
</dbReference>
<dbReference type="SUPFAM" id="SSF52540">
    <property type="entry name" value="P-loop containing nucleoside triphosphate hydrolases"/>
    <property type="match status" value="1"/>
</dbReference>
<keyword evidence="4" id="KW-0547">Nucleotide-binding</keyword>
<protein>
    <submittedName>
        <fullName evidence="11">OLC1v1024709C1</fullName>
    </submittedName>
</protein>